<dbReference type="EMBL" id="CP032695">
    <property type="protein sequence ID" value="AYG63853.1"/>
    <property type="molecule type" value="Genomic_DNA"/>
</dbReference>
<dbReference type="Pfam" id="PF17042">
    <property type="entry name" value="NBD_C"/>
    <property type="match status" value="1"/>
</dbReference>
<keyword evidence="5" id="KW-0067">ATP-binding</keyword>
<sequence>MGNLLISYYGDDFTGSTDVMEALASNGVPTVLFLGIPDAALLERFSQCRAIGIAGTSRSETPEWMQQHLVPTFEWLKGLGAEICHYKVCSTFDSSPRIGNIGKAIEIGRELFAQSFVPVVVGAPQLKRYTAFGHLFAAYQGKVYRIDRHPVMSRHPVTPMDEADLTLHLEKQTSLPVSLADLMMVASADADQRVNELAAKADGIMLMDVDSPEIQAAVGKQLWRLRANDGFFVAGSSGVEYALLSAWRDKGLIGERPVFTPPGKVERLAVVSGSVSPTTERQIRQAMTDGFDGIEVDPLAIIGESADRAIEDAINAGIASLKTSRSVILHTALGPSADRGDAIDRVPGARHRLGQALGTILRRLVESEKLARAVIAGGDTSSHALKELRVAALTTLLPLPQTPGSPLCMAHGSYAPTNGLQIALKGGQVGTDGYFVQIRDGRSA</sequence>
<dbReference type="Gene3D" id="3.40.980.20">
    <property type="entry name" value="Four-carbon acid sugar kinase, nucleotide binding domain"/>
    <property type="match status" value="1"/>
</dbReference>
<evidence type="ECO:0000256" key="5">
    <source>
        <dbReference type="ARBA" id="ARBA00022840"/>
    </source>
</evidence>
<reference evidence="9 10" key="1">
    <citation type="submission" date="2018-10" db="EMBL/GenBank/DDBJ databases">
        <title>Rhizobium etli, R. leguminosarum and a new Rhizobium genospecies from Phaseolus dumosus.</title>
        <authorList>
            <person name="Ramirez-Puebla S.T."/>
            <person name="Rogel-Hernandez M.A."/>
            <person name="Guerrero G."/>
            <person name="Ormeno-Orrillo E."/>
            <person name="Martinez-Romero J.C."/>
            <person name="Negrete-Yankelevich S."/>
            <person name="Martinez-Romero E."/>
        </authorList>
    </citation>
    <scope>NUCLEOTIDE SEQUENCE [LARGE SCALE GENOMIC DNA]</scope>
    <source>
        <strain evidence="9 10">CCGE525</strain>
        <plasmid evidence="10">prccge525c</plasmid>
    </source>
</reference>
<dbReference type="InterPro" id="IPR042213">
    <property type="entry name" value="NBD_C_sf"/>
</dbReference>
<evidence type="ECO:0000256" key="6">
    <source>
        <dbReference type="ARBA" id="ARBA00023277"/>
    </source>
</evidence>
<proteinExistence type="inferred from homology"/>
<evidence type="ECO:0000256" key="1">
    <source>
        <dbReference type="ARBA" id="ARBA00005715"/>
    </source>
</evidence>
<gene>
    <name evidence="9" type="ORF">CCGE525_32345</name>
</gene>
<dbReference type="GO" id="GO:0005524">
    <property type="term" value="F:ATP binding"/>
    <property type="evidence" value="ECO:0007669"/>
    <property type="project" value="UniProtKB-KW"/>
</dbReference>
<evidence type="ECO:0000259" key="8">
    <source>
        <dbReference type="Pfam" id="PF17042"/>
    </source>
</evidence>
<keyword evidence="9" id="KW-0614">Plasmid</keyword>
<dbReference type="SUPFAM" id="SSF142764">
    <property type="entry name" value="YgbK-like"/>
    <property type="match status" value="1"/>
</dbReference>
<feature type="domain" description="Four-carbon acid sugar kinase nucleotide binding" evidence="8">
    <location>
        <begin position="269"/>
        <end position="435"/>
    </location>
</feature>
<organism evidence="9 10">
    <name type="scientific">Rhizobium jaguaris</name>
    <dbReference type="NCBI Taxonomy" id="1312183"/>
    <lineage>
        <taxon>Bacteria</taxon>
        <taxon>Pseudomonadati</taxon>
        <taxon>Pseudomonadota</taxon>
        <taxon>Alphaproteobacteria</taxon>
        <taxon>Hyphomicrobiales</taxon>
        <taxon>Rhizobiaceae</taxon>
        <taxon>Rhizobium/Agrobacterium group</taxon>
        <taxon>Rhizobium</taxon>
    </lineage>
</organism>
<evidence type="ECO:0000256" key="2">
    <source>
        <dbReference type="ARBA" id="ARBA00022679"/>
    </source>
</evidence>
<dbReference type="Proteomes" id="UP000282195">
    <property type="component" value="Plasmid pRCCGE525c"/>
</dbReference>
<evidence type="ECO:0000313" key="10">
    <source>
        <dbReference type="Proteomes" id="UP000282195"/>
    </source>
</evidence>
<dbReference type="KEGG" id="rjg:CCGE525_32345"/>
<keyword evidence="10" id="KW-1185">Reference proteome</keyword>
<dbReference type="OrthoDB" id="7686359at2"/>
<evidence type="ECO:0000256" key="4">
    <source>
        <dbReference type="ARBA" id="ARBA00022777"/>
    </source>
</evidence>
<dbReference type="RefSeq" id="WP_120708259.1">
    <property type="nucleotide sequence ID" value="NZ_CP032695.1"/>
</dbReference>
<feature type="domain" description="Four-carbon acid sugar kinase N-terminal" evidence="7">
    <location>
        <begin position="7"/>
        <end position="243"/>
    </location>
</feature>
<dbReference type="Pfam" id="PF07005">
    <property type="entry name" value="SBD_N"/>
    <property type="match status" value="1"/>
</dbReference>
<keyword evidence="6" id="KW-0119">Carbohydrate metabolism</keyword>
<evidence type="ECO:0000259" key="7">
    <source>
        <dbReference type="Pfam" id="PF07005"/>
    </source>
</evidence>
<evidence type="ECO:0000313" key="9">
    <source>
        <dbReference type="EMBL" id="AYG63853.1"/>
    </source>
</evidence>
<name>A0A387FZV5_9HYPH</name>
<keyword evidence="2" id="KW-0808">Transferase</keyword>
<evidence type="ECO:0000256" key="3">
    <source>
        <dbReference type="ARBA" id="ARBA00022741"/>
    </source>
</evidence>
<protein>
    <submittedName>
        <fullName evidence="9">Four-carbon acid sugar kinase family protein</fullName>
    </submittedName>
</protein>
<comment type="similarity">
    <text evidence="1">Belongs to the four-carbon acid sugar kinase family.</text>
</comment>
<geneLocation type="plasmid" evidence="10">
    <name>prccge525c</name>
</geneLocation>
<dbReference type="InterPro" id="IPR010737">
    <property type="entry name" value="4-carb_acid_sugar_kinase_N"/>
</dbReference>
<dbReference type="AlphaFoldDB" id="A0A387FZV5"/>
<dbReference type="GO" id="GO:0016301">
    <property type="term" value="F:kinase activity"/>
    <property type="evidence" value="ECO:0007669"/>
    <property type="project" value="UniProtKB-KW"/>
</dbReference>
<dbReference type="InterPro" id="IPR031475">
    <property type="entry name" value="NBD_C"/>
</dbReference>
<dbReference type="Gene3D" id="3.40.50.10840">
    <property type="entry name" value="Putative sugar-binding, N-terminal domain"/>
    <property type="match status" value="1"/>
</dbReference>
<accession>A0A387FZV5</accession>
<keyword evidence="3" id="KW-0547">Nucleotide-binding</keyword>
<keyword evidence="4 9" id="KW-0418">Kinase</keyword>
<dbReference type="InterPro" id="IPR037051">
    <property type="entry name" value="4-carb_acid_sugar_kinase_N_sf"/>
</dbReference>